<feature type="region of interest" description="Disordered" evidence="8">
    <location>
        <begin position="1"/>
        <end position="29"/>
    </location>
</feature>
<dbReference type="PANTHER" id="PTHR13477">
    <property type="entry name" value="MITOCHONDRIAL 39S RIBOSOMAL PROTEIN L49"/>
    <property type="match status" value="1"/>
</dbReference>
<evidence type="ECO:0000256" key="6">
    <source>
        <dbReference type="ARBA" id="ARBA00035191"/>
    </source>
</evidence>
<dbReference type="GO" id="GO:0005762">
    <property type="term" value="C:mitochondrial large ribosomal subunit"/>
    <property type="evidence" value="ECO:0007669"/>
    <property type="project" value="TreeGrafter"/>
</dbReference>
<dbReference type="OrthoDB" id="19439at2759"/>
<evidence type="ECO:0000256" key="5">
    <source>
        <dbReference type="ARBA" id="ARBA00023274"/>
    </source>
</evidence>
<sequence length="204" mass="22978">MSELTRLCTTGSDAAAPGTEATASRNVSSLPEKIGAAENTSYPPPWENPWLYALGPPKPPPKYTEVVESKEEFRWVERLYPISVIPPVPQHKVYPTPSGWVPPKDPPPDLPYLVRRTRFHTFPVYLETRRDMLDFETMEFNYVELVILKRIEGDVFACEKDLATFLQAKLGHPVGTHVNEAQGKIRVKGADRSLVEQFLIASGF</sequence>
<dbReference type="GO" id="GO:0003735">
    <property type="term" value="F:structural constituent of ribosome"/>
    <property type="evidence" value="ECO:0007669"/>
    <property type="project" value="InterPro"/>
</dbReference>
<evidence type="ECO:0000256" key="2">
    <source>
        <dbReference type="ARBA" id="ARBA00005677"/>
    </source>
</evidence>
<reference evidence="9 10" key="2">
    <citation type="submission" date="2018-11" db="EMBL/GenBank/DDBJ databases">
        <authorList>
            <consortium name="Pathogen Informatics"/>
        </authorList>
    </citation>
    <scope>NUCLEOTIDE SEQUENCE [LARGE SCALE GENOMIC DNA]</scope>
</reference>
<dbReference type="Gene3D" id="3.30.780.10">
    <property type="entry name" value="SUI1-like domain"/>
    <property type="match status" value="1"/>
</dbReference>
<evidence type="ECO:0000256" key="1">
    <source>
        <dbReference type="ARBA" id="ARBA00004173"/>
    </source>
</evidence>
<name>A0A183IT46_9BILA</name>
<evidence type="ECO:0000313" key="11">
    <source>
        <dbReference type="WBParaSite" id="SBAD_0000705601-mRNA-1"/>
    </source>
</evidence>
<reference evidence="11" key="1">
    <citation type="submission" date="2016-06" db="UniProtKB">
        <authorList>
            <consortium name="WormBaseParasite"/>
        </authorList>
    </citation>
    <scope>IDENTIFICATION</scope>
</reference>
<gene>
    <name evidence="9" type="ORF">SBAD_LOCUS6793</name>
</gene>
<evidence type="ECO:0000256" key="7">
    <source>
        <dbReference type="ARBA" id="ARBA00035545"/>
    </source>
</evidence>
<evidence type="ECO:0000313" key="10">
    <source>
        <dbReference type="Proteomes" id="UP000270296"/>
    </source>
</evidence>
<keyword evidence="4" id="KW-0496">Mitochondrion</keyword>
<comment type="subcellular location">
    <subcellularLocation>
        <location evidence="1">Mitochondrion</location>
    </subcellularLocation>
</comment>
<evidence type="ECO:0000256" key="3">
    <source>
        <dbReference type="ARBA" id="ARBA00022980"/>
    </source>
</evidence>
<protein>
    <recommendedName>
        <fullName evidence="6">Large ribosomal subunit protein mL49</fullName>
    </recommendedName>
    <alternativeName>
        <fullName evidence="7">39S ribosomal protein L49, mitochondrial</fullName>
    </alternativeName>
</protein>
<dbReference type="FunFam" id="3.30.780.10:FF:000009">
    <property type="entry name" value="39S ribosomal protein L49, mitochondrial"/>
    <property type="match status" value="1"/>
</dbReference>
<comment type="similarity">
    <text evidence="2">Belongs to the mitochondrion-specific ribosomal protein mL49 family.</text>
</comment>
<evidence type="ECO:0000256" key="8">
    <source>
        <dbReference type="SAM" id="MobiDB-lite"/>
    </source>
</evidence>
<dbReference type="InterPro" id="IPR007740">
    <property type="entry name" value="Ribosomal_mL49"/>
</dbReference>
<dbReference type="PANTHER" id="PTHR13477:SF0">
    <property type="entry name" value="LARGE RIBOSOMAL SUBUNIT PROTEIN ML49"/>
    <property type="match status" value="1"/>
</dbReference>
<proteinExistence type="inferred from homology"/>
<organism evidence="11">
    <name type="scientific">Soboliphyme baturini</name>
    <dbReference type="NCBI Taxonomy" id="241478"/>
    <lineage>
        <taxon>Eukaryota</taxon>
        <taxon>Metazoa</taxon>
        <taxon>Ecdysozoa</taxon>
        <taxon>Nematoda</taxon>
        <taxon>Enoplea</taxon>
        <taxon>Dorylaimia</taxon>
        <taxon>Dioctophymatida</taxon>
        <taxon>Dioctophymatoidea</taxon>
        <taxon>Soboliphymatidae</taxon>
        <taxon>Soboliphyme</taxon>
    </lineage>
</organism>
<keyword evidence="3" id="KW-0689">Ribosomal protein</keyword>
<dbReference type="AlphaFoldDB" id="A0A183IT46"/>
<dbReference type="Proteomes" id="UP000270296">
    <property type="component" value="Unassembled WGS sequence"/>
</dbReference>
<dbReference type="Pfam" id="PF05046">
    <property type="entry name" value="Img2"/>
    <property type="match status" value="1"/>
</dbReference>
<dbReference type="WBParaSite" id="SBAD_0000705601-mRNA-1">
    <property type="protein sequence ID" value="SBAD_0000705601-mRNA-1"/>
    <property type="gene ID" value="SBAD_0000705601"/>
</dbReference>
<evidence type="ECO:0000256" key="4">
    <source>
        <dbReference type="ARBA" id="ARBA00023128"/>
    </source>
</evidence>
<evidence type="ECO:0000313" key="9">
    <source>
        <dbReference type="EMBL" id="VDP10835.1"/>
    </source>
</evidence>
<keyword evidence="10" id="KW-1185">Reference proteome</keyword>
<dbReference type="EMBL" id="UZAM01010047">
    <property type="protein sequence ID" value="VDP10835.1"/>
    <property type="molecule type" value="Genomic_DNA"/>
</dbReference>
<keyword evidence="5" id="KW-0687">Ribonucleoprotein</keyword>
<dbReference type="GO" id="GO:0006412">
    <property type="term" value="P:translation"/>
    <property type="evidence" value="ECO:0007669"/>
    <property type="project" value="InterPro"/>
</dbReference>
<accession>A0A183IT46</accession>